<accession>A0A4W5L7D7</accession>
<sequence length="161" mass="18334">MSSRLLNRNSAVNIVLFFPSLPHHLPSVIPLFPSLPDSSSRPHRTVFTRAIEACDLHWQDAHLQRIITHDLYTHSHAHCHHDNHGSAGALFDARGWPLWHEHIPTACARVDALRSHGYPREALLLAIAIVNTLIRQQQKHLELFRSHKKGLLELVSVLTVY</sequence>
<dbReference type="STRING" id="62062.ENSHHUP00000020540"/>
<evidence type="ECO:0000313" key="2">
    <source>
        <dbReference type="Proteomes" id="UP000314982"/>
    </source>
</evidence>
<name>A0A4W5L7D7_9TELE</name>
<dbReference type="GO" id="GO:0031462">
    <property type="term" value="C:Cul2-RING ubiquitin ligase complex"/>
    <property type="evidence" value="ECO:0007669"/>
    <property type="project" value="TreeGrafter"/>
</dbReference>
<dbReference type="AlphaFoldDB" id="A0A4W5L7D7"/>
<dbReference type="PANTHER" id="PTHR22619:SF3">
    <property type="entry name" value="ZINC FINGER SWIM DOMAIN-CONTAINING PROTEIN 6"/>
    <property type="match status" value="1"/>
</dbReference>
<dbReference type="PANTHER" id="PTHR22619">
    <property type="entry name" value="ZINC FINGER SWIM DOMAIN CONTAINING PROTEIN 4, 5, 6"/>
    <property type="match status" value="1"/>
</dbReference>
<organism evidence="1 2">
    <name type="scientific">Hucho hucho</name>
    <name type="common">huchen</name>
    <dbReference type="NCBI Taxonomy" id="62062"/>
    <lineage>
        <taxon>Eukaryota</taxon>
        <taxon>Metazoa</taxon>
        <taxon>Chordata</taxon>
        <taxon>Craniata</taxon>
        <taxon>Vertebrata</taxon>
        <taxon>Euteleostomi</taxon>
        <taxon>Actinopterygii</taxon>
        <taxon>Neopterygii</taxon>
        <taxon>Teleostei</taxon>
        <taxon>Protacanthopterygii</taxon>
        <taxon>Salmoniformes</taxon>
        <taxon>Salmonidae</taxon>
        <taxon>Salmoninae</taxon>
        <taxon>Hucho</taxon>
    </lineage>
</organism>
<reference evidence="1" key="3">
    <citation type="submission" date="2025-09" db="UniProtKB">
        <authorList>
            <consortium name="Ensembl"/>
        </authorList>
    </citation>
    <scope>IDENTIFICATION</scope>
</reference>
<keyword evidence="2" id="KW-1185">Reference proteome</keyword>
<dbReference type="GeneTree" id="ENSGT00940000155496"/>
<dbReference type="Proteomes" id="UP000314982">
    <property type="component" value="Unassembled WGS sequence"/>
</dbReference>
<evidence type="ECO:0000313" key="1">
    <source>
        <dbReference type="Ensembl" id="ENSHHUP00000020540.1"/>
    </source>
</evidence>
<dbReference type="Ensembl" id="ENSHHUT00000021306.1">
    <property type="protein sequence ID" value="ENSHHUP00000020540.1"/>
    <property type="gene ID" value="ENSHHUG00000012857.1"/>
</dbReference>
<protein>
    <submittedName>
        <fullName evidence="1">Uncharacterized protein</fullName>
    </submittedName>
</protein>
<reference evidence="1" key="2">
    <citation type="submission" date="2025-08" db="UniProtKB">
        <authorList>
            <consortium name="Ensembl"/>
        </authorList>
    </citation>
    <scope>IDENTIFICATION</scope>
</reference>
<proteinExistence type="predicted"/>
<reference evidence="2" key="1">
    <citation type="submission" date="2018-06" db="EMBL/GenBank/DDBJ databases">
        <title>Genome assembly of Danube salmon.</title>
        <authorList>
            <person name="Macqueen D.J."/>
            <person name="Gundappa M.K."/>
        </authorList>
    </citation>
    <scope>NUCLEOTIDE SEQUENCE [LARGE SCALE GENOMIC DNA]</scope>
</reference>